<dbReference type="Proteomes" id="UP001321766">
    <property type="component" value="Chromosome"/>
</dbReference>
<keyword evidence="8" id="KW-1185">Reference proteome</keyword>
<evidence type="ECO:0000256" key="6">
    <source>
        <dbReference type="SAM" id="Phobius"/>
    </source>
</evidence>
<evidence type="ECO:0000256" key="5">
    <source>
        <dbReference type="ARBA" id="ARBA00023136"/>
    </source>
</evidence>
<keyword evidence="4 6" id="KW-1133">Transmembrane helix</keyword>
<dbReference type="Pfam" id="PF02361">
    <property type="entry name" value="CbiQ"/>
    <property type="match status" value="1"/>
</dbReference>
<gene>
    <name evidence="7" type="primary">ecfT</name>
    <name evidence="7" type="ORF">KIM372_13830</name>
</gene>
<evidence type="ECO:0000313" key="8">
    <source>
        <dbReference type="Proteomes" id="UP001321766"/>
    </source>
</evidence>
<dbReference type="CDD" id="cd16914">
    <property type="entry name" value="EcfT"/>
    <property type="match status" value="1"/>
</dbReference>
<feature type="transmembrane region" description="Helical" evidence="6">
    <location>
        <begin position="98"/>
        <end position="116"/>
    </location>
</feature>
<keyword evidence="2" id="KW-1003">Cell membrane</keyword>
<feature type="transmembrane region" description="Helical" evidence="6">
    <location>
        <begin position="224"/>
        <end position="242"/>
    </location>
</feature>
<accession>A0ABM8B9J4</accession>
<dbReference type="EMBL" id="AP026798">
    <property type="protein sequence ID" value="BDR53476.1"/>
    <property type="molecule type" value="Genomic_DNA"/>
</dbReference>
<comment type="subcellular location">
    <subcellularLocation>
        <location evidence="1">Membrane</location>
        <topology evidence="1">Multi-pass membrane protein</topology>
    </subcellularLocation>
</comment>
<evidence type="ECO:0000256" key="2">
    <source>
        <dbReference type="ARBA" id="ARBA00022475"/>
    </source>
</evidence>
<dbReference type="InterPro" id="IPR003339">
    <property type="entry name" value="ABC/ECF_trnsptr_transmembrane"/>
</dbReference>
<feature type="transmembrane region" description="Helical" evidence="6">
    <location>
        <begin position="16"/>
        <end position="45"/>
    </location>
</feature>
<keyword evidence="5 6" id="KW-0472">Membrane</keyword>
<evidence type="ECO:0000313" key="7">
    <source>
        <dbReference type="EMBL" id="BDR53476.1"/>
    </source>
</evidence>
<evidence type="ECO:0000256" key="1">
    <source>
        <dbReference type="ARBA" id="ARBA00004141"/>
    </source>
</evidence>
<proteinExistence type="predicted"/>
<sequence>MKSAIGRLYPSSKFCFMLLIIIITIFTPGYWLQYAMFPLFVVLSLFSRTGVKFLKAFLASIALVVVVIFLAQVCIVHYPDTQHLWAFVGLSPTGLSKSLGITSKIVASAAAIMWFFQVTRTKDMVYAMEAAHLPKKVTFVTMSTLQMVPQVASASKTIMEAQESRGIQVDGGIWKRMTSFVPMLGPLIFSLVQQTEEHALALQSRAFLSTARKTSLYKLDKHRVDWLIQGLCLLGLIAYLIWRLL</sequence>
<organism evidence="7 8">
    <name type="scientific">Bombiscardovia nodaiensis</name>
    <dbReference type="NCBI Taxonomy" id="2932181"/>
    <lineage>
        <taxon>Bacteria</taxon>
        <taxon>Bacillati</taxon>
        <taxon>Actinomycetota</taxon>
        <taxon>Actinomycetes</taxon>
        <taxon>Bifidobacteriales</taxon>
        <taxon>Bifidobacteriaceae</taxon>
        <taxon>Bombiscardovia</taxon>
    </lineage>
</organism>
<feature type="transmembrane region" description="Helical" evidence="6">
    <location>
        <begin position="57"/>
        <end position="78"/>
    </location>
</feature>
<keyword evidence="3 6" id="KW-0812">Transmembrane</keyword>
<reference evidence="7 8" key="1">
    <citation type="journal article" date="2023" name="Microbiol. Spectr.">
        <title>Symbiosis of Carpenter Bees with Uncharacterized Lactic Acid Bacteria Showing NAD Auxotrophy.</title>
        <authorList>
            <person name="Kawasaki S."/>
            <person name="Ozawa K."/>
            <person name="Mori T."/>
            <person name="Yamamoto A."/>
            <person name="Ito M."/>
            <person name="Ohkuma M."/>
            <person name="Sakamoto M."/>
            <person name="Matsutani M."/>
        </authorList>
    </citation>
    <scope>NUCLEOTIDE SEQUENCE [LARGE SCALE GENOMIC DNA]</scope>
    <source>
        <strain evidence="7 8">Kim37-2</strain>
    </source>
</reference>
<evidence type="ECO:0000256" key="4">
    <source>
        <dbReference type="ARBA" id="ARBA00022989"/>
    </source>
</evidence>
<dbReference type="PANTHER" id="PTHR34857:SF2">
    <property type="entry name" value="SLL0384 PROTEIN"/>
    <property type="match status" value="1"/>
</dbReference>
<evidence type="ECO:0000256" key="3">
    <source>
        <dbReference type="ARBA" id="ARBA00022692"/>
    </source>
</evidence>
<protein>
    <submittedName>
        <fullName evidence="7">Energy-coupling factor transporter transmembrane protein EcfT</fullName>
    </submittedName>
</protein>
<name>A0ABM8B9J4_9BIFI</name>
<dbReference type="InterPro" id="IPR051611">
    <property type="entry name" value="ECF_transporter_component"/>
</dbReference>
<dbReference type="PANTHER" id="PTHR34857">
    <property type="entry name" value="SLL0384 PROTEIN"/>
    <property type="match status" value="1"/>
</dbReference>